<organism evidence="1 2">
    <name type="scientific">Piromyces finnis</name>
    <dbReference type="NCBI Taxonomy" id="1754191"/>
    <lineage>
        <taxon>Eukaryota</taxon>
        <taxon>Fungi</taxon>
        <taxon>Fungi incertae sedis</taxon>
        <taxon>Chytridiomycota</taxon>
        <taxon>Chytridiomycota incertae sedis</taxon>
        <taxon>Neocallimastigomycetes</taxon>
        <taxon>Neocallimastigales</taxon>
        <taxon>Neocallimastigaceae</taxon>
        <taxon>Piromyces</taxon>
    </lineage>
</organism>
<feature type="non-terminal residue" evidence="1">
    <location>
        <position position="1"/>
    </location>
</feature>
<dbReference type="Pfam" id="PF14223">
    <property type="entry name" value="Retrotran_gag_2"/>
    <property type="match status" value="1"/>
</dbReference>
<evidence type="ECO:0008006" key="3">
    <source>
        <dbReference type="Google" id="ProtNLM"/>
    </source>
</evidence>
<reference evidence="1 2" key="2">
    <citation type="submission" date="2016-08" db="EMBL/GenBank/DDBJ databases">
        <title>Pervasive Adenine N6-methylation of Active Genes in Fungi.</title>
        <authorList>
            <consortium name="DOE Joint Genome Institute"/>
            <person name="Mondo S.J."/>
            <person name="Dannebaum R.O."/>
            <person name="Kuo R.C."/>
            <person name="Labutti K."/>
            <person name="Haridas S."/>
            <person name="Kuo A."/>
            <person name="Salamov A."/>
            <person name="Ahrendt S.R."/>
            <person name="Lipzen A."/>
            <person name="Sullivan W."/>
            <person name="Andreopoulos W.B."/>
            <person name="Clum A."/>
            <person name="Lindquist E."/>
            <person name="Daum C."/>
            <person name="Ramamoorthy G.K."/>
            <person name="Gryganskyi A."/>
            <person name="Culley D."/>
            <person name="Magnuson J.K."/>
            <person name="James T.Y."/>
            <person name="O'Malley M.A."/>
            <person name="Stajich J.E."/>
            <person name="Spatafora J.W."/>
            <person name="Visel A."/>
            <person name="Grigoriev I.V."/>
        </authorList>
    </citation>
    <scope>NUCLEOTIDE SEQUENCE [LARGE SCALE GENOMIC DNA]</scope>
    <source>
        <strain evidence="2">finn</strain>
    </source>
</reference>
<evidence type="ECO:0000313" key="2">
    <source>
        <dbReference type="Proteomes" id="UP000193719"/>
    </source>
</evidence>
<comment type="caution">
    <text evidence="1">The sequence shown here is derived from an EMBL/GenBank/DDBJ whole genome shotgun (WGS) entry which is preliminary data.</text>
</comment>
<sequence length="84" mass="10025">KMDFSKNTAFEIWKLLKNTYNKGDHERKAFLLKELNEIKFRSNDDISIHISNMENIFNELESLSEPRSNDMTKNLIFSTNHYLL</sequence>
<proteinExistence type="predicted"/>
<reference evidence="1 2" key="1">
    <citation type="submission" date="2016-08" db="EMBL/GenBank/DDBJ databases">
        <title>Genomes of anaerobic fungi encode conserved fungal cellulosomes for biomass hydrolysis.</title>
        <authorList>
            <consortium name="DOE Joint Genome Institute"/>
            <person name="Haitjema C.H."/>
            <person name="Gilmore S.P."/>
            <person name="Henske J.K."/>
            <person name="Solomon K.V."/>
            <person name="De Groot R."/>
            <person name="Kuo A."/>
            <person name="Mondo S.J."/>
            <person name="Salamov A.A."/>
            <person name="Labutti K."/>
            <person name="Zhao Z."/>
            <person name="Chiniquy J."/>
            <person name="Barry K."/>
            <person name="Brewer H.M."/>
            <person name="Purvine S.O."/>
            <person name="Wright A.T."/>
            <person name="Boxma B."/>
            <person name="Van Alen T."/>
            <person name="Hackstein J.H."/>
            <person name="Baker S.E."/>
            <person name="Grigoriev I.V."/>
            <person name="O'Malley M.A."/>
        </authorList>
    </citation>
    <scope>NUCLEOTIDE SEQUENCE [LARGE SCALE GENOMIC DNA]</scope>
    <source>
        <strain evidence="2">finn</strain>
    </source>
</reference>
<keyword evidence="2" id="KW-1185">Reference proteome</keyword>
<protein>
    <recommendedName>
        <fullName evidence="3">Retrotransposon gag domain-containing protein</fullName>
    </recommendedName>
</protein>
<dbReference type="OrthoDB" id="418757at2759"/>
<gene>
    <name evidence="1" type="ORF">BCR36DRAFT_309241</name>
</gene>
<dbReference type="AlphaFoldDB" id="A0A1Y1UWF0"/>
<accession>A0A1Y1UWF0</accession>
<evidence type="ECO:0000313" key="1">
    <source>
        <dbReference type="EMBL" id="ORX41949.1"/>
    </source>
</evidence>
<dbReference type="Proteomes" id="UP000193719">
    <property type="component" value="Unassembled WGS sequence"/>
</dbReference>
<name>A0A1Y1UWF0_9FUNG</name>
<dbReference type="EMBL" id="MCFH01000074">
    <property type="protein sequence ID" value="ORX41949.1"/>
    <property type="molecule type" value="Genomic_DNA"/>
</dbReference>